<evidence type="ECO:0000256" key="1">
    <source>
        <dbReference type="ARBA" id="ARBA00023015"/>
    </source>
</evidence>
<dbReference type="GO" id="GO:0003677">
    <property type="term" value="F:DNA binding"/>
    <property type="evidence" value="ECO:0007669"/>
    <property type="project" value="UniProtKB-KW"/>
</dbReference>
<dbReference type="SMART" id="SM00422">
    <property type="entry name" value="HTH_MERR"/>
    <property type="match status" value="1"/>
</dbReference>
<dbReference type="Pfam" id="PF09278">
    <property type="entry name" value="MerR-DNA-bind"/>
    <property type="match status" value="1"/>
</dbReference>
<dbReference type="GO" id="GO:0003700">
    <property type="term" value="F:DNA-binding transcription factor activity"/>
    <property type="evidence" value="ECO:0007669"/>
    <property type="project" value="InterPro"/>
</dbReference>
<evidence type="ECO:0000256" key="2">
    <source>
        <dbReference type="ARBA" id="ARBA00023125"/>
    </source>
</evidence>
<comment type="caution">
    <text evidence="5">The sequence shown here is derived from an EMBL/GenBank/DDBJ whole genome shotgun (WGS) entry which is preliminary data.</text>
</comment>
<dbReference type="Gene3D" id="1.10.1660.10">
    <property type="match status" value="1"/>
</dbReference>
<keyword evidence="3" id="KW-0804">Transcription</keyword>
<dbReference type="InterPro" id="IPR000551">
    <property type="entry name" value="MerR-type_HTH_dom"/>
</dbReference>
<name>A0A5D9C371_9SPHN</name>
<gene>
    <name evidence="5" type="ORF">FYJ91_19640</name>
</gene>
<dbReference type="CDD" id="cd04785">
    <property type="entry name" value="HTH_CadR-PbrR-like"/>
    <property type="match status" value="1"/>
</dbReference>
<dbReference type="InterPro" id="IPR047057">
    <property type="entry name" value="MerR_fam"/>
</dbReference>
<reference evidence="5 6" key="1">
    <citation type="submission" date="2019-08" db="EMBL/GenBank/DDBJ databases">
        <authorList>
            <person name="Wang G."/>
            <person name="Xu Z."/>
        </authorList>
    </citation>
    <scope>NUCLEOTIDE SEQUENCE [LARGE SCALE GENOMIC DNA]</scope>
    <source>
        <strain evidence="5 6">ZX</strain>
    </source>
</reference>
<evidence type="ECO:0000313" key="6">
    <source>
        <dbReference type="Proteomes" id="UP000322077"/>
    </source>
</evidence>
<dbReference type="RefSeq" id="WP_149524022.1">
    <property type="nucleotide sequence ID" value="NZ_VTOU01000006.1"/>
</dbReference>
<sequence length="133" mass="14551">MKIGEMATATATNIETVRYYEKIGLLPAPARDAANYRSYGKAHLARLSFIRRARDLGFTLDQVRELLGLADHRQQSCAAVDAIATTHLTEIDRKIVDLQALRAELSRLIGDCRQGTVADCLIIDSLAPAGLAQ</sequence>
<proteinExistence type="predicted"/>
<dbReference type="PRINTS" id="PR00040">
    <property type="entry name" value="HTHMERR"/>
</dbReference>
<keyword evidence="6" id="KW-1185">Reference proteome</keyword>
<dbReference type="SUPFAM" id="SSF46955">
    <property type="entry name" value="Putative DNA-binding domain"/>
    <property type="match status" value="1"/>
</dbReference>
<keyword evidence="2" id="KW-0238">DNA-binding</keyword>
<dbReference type="PANTHER" id="PTHR30204:SF94">
    <property type="entry name" value="HEAVY METAL-DEPENDENT TRANSCRIPTIONAL REGULATOR HI_0293-RELATED"/>
    <property type="match status" value="1"/>
</dbReference>
<evidence type="ECO:0000313" key="5">
    <source>
        <dbReference type="EMBL" id="TZG24411.1"/>
    </source>
</evidence>
<accession>A0A5D9C371</accession>
<dbReference type="AlphaFoldDB" id="A0A5D9C371"/>
<dbReference type="Proteomes" id="UP000322077">
    <property type="component" value="Unassembled WGS sequence"/>
</dbReference>
<dbReference type="InterPro" id="IPR009061">
    <property type="entry name" value="DNA-bd_dom_put_sf"/>
</dbReference>
<feature type="domain" description="HTH merR-type" evidence="4">
    <location>
        <begin position="1"/>
        <end position="69"/>
    </location>
</feature>
<keyword evidence="1" id="KW-0805">Transcription regulation</keyword>
<dbReference type="PROSITE" id="PS50937">
    <property type="entry name" value="HTH_MERR_2"/>
    <property type="match status" value="1"/>
</dbReference>
<evidence type="ECO:0000256" key="3">
    <source>
        <dbReference type="ARBA" id="ARBA00023163"/>
    </source>
</evidence>
<organism evidence="5 6">
    <name type="scientific">Sphingomonas montanisoli</name>
    <dbReference type="NCBI Taxonomy" id="2606412"/>
    <lineage>
        <taxon>Bacteria</taxon>
        <taxon>Pseudomonadati</taxon>
        <taxon>Pseudomonadota</taxon>
        <taxon>Alphaproteobacteria</taxon>
        <taxon>Sphingomonadales</taxon>
        <taxon>Sphingomonadaceae</taxon>
        <taxon>Sphingomonas</taxon>
    </lineage>
</organism>
<protein>
    <submittedName>
        <fullName evidence="5">Helix-turn-helix domain-containing protein</fullName>
    </submittedName>
</protein>
<dbReference type="PANTHER" id="PTHR30204">
    <property type="entry name" value="REDOX-CYCLING DRUG-SENSING TRANSCRIPTIONAL ACTIVATOR SOXR"/>
    <property type="match status" value="1"/>
</dbReference>
<dbReference type="InterPro" id="IPR015358">
    <property type="entry name" value="Tscrpt_reg_MerR_DNA-bd"/>
</dbReference>
<dbReference type="EMBL" id="VTOU01000006">
    <property type="protein sequence ID" value="TZG24411.1"/>
    <property type="molecule type" value="Genomic_DNA"/>
</dbReference>
<dbReference type="Pfam" id="PF00376">
    <property type="entry name" value="MerR"/>
    <property type="match status" value="1"/>
</dbReference>
<evidence type="ECO:0000259" key="4">
    <source>
        <dbReference type="PROSITE" id="PS50937"/>
    </source>
</evidence>